<comment type="catalytic activity">
    <reaction evidence="8">
        <text>arsenic triglutathione + 3 [thioredoxin]-dithiol + 3 S-adenosyl-L-methionine = trimethylarsine + 3 [thioredoxin]-disulfide + 3 glutathione + 3 S-adenosyl-L-homocysteine + 3 H(+)</text>
        <dbReference type="Rhea" id="RHEA:69432"/>
        <dbReference type="Rhea" id="RHEA-COMP:10698"/>
        <dbReference type="Rhea" id="RHEA-COMP:10700"/>
        <dbReference type="ChEBI" id="CHEBI:15378"/>
        <dbReference type="ChEBI" id="CHEBI:27130"/>
        <dbReference type="ChEBI" id="CHEBI:29950"/>
        <dbReference type="ChEBI" id="CHEBI:50058"/>
        <dbReference type="ChEBI" id="CHEBI:57856"/>
        <dbReference type="ChEBI" id="CHEBI:57925"/>
        <dbReference type="ChEBI" id="CHEBI:59789"/>
        <dbReference type="ChEBI" id="CHEBI:183640"/>
        <dbReference type="EC" id="2.1.1.137"/>
    </reaction>
</comment>
<dbReference type="KEGG" id="aram:KAR29_00545"/>
<dbReference type="GO" id="GO:0032259">
    <property type="term" value="P:methylation"/>
    <property type="evidence" value="ECO:0007669"/>
    <property type="project" value="UniProtKB-KW"/>
</dbReference>
<evidence type="ECO:0000256" key="5">
    <source>
        <dbReference type="ARBA" id="ARBA00034545"/>
    </source>
</evidence>
<evidence type="ECO:0000256" key="7">
    <source>
        <dbReference type="ARBA" id="ARBA00047943"/>
    </source>
</evidence>
<keyword evidence="1" id="KW-0808">Transferase</keyword>
<comment type="catalytic activity">
    <reaction evidence="6">
        <text>arsenic triglutathione + [thioredoxin]-dithiol + S-adenosyl-L-methionine + 2 H2O = methylarsonous acid + [thioredoxin]-disulfide + 3 glutathione + S-adenosyl-L-homocysteine + H(+)</text>
        <dbReference type="Rhea" id="RHEA:69460"/>
        <dbReference type="Rhea" id="RHEA-COMP:10698"/>
        <dbReference type="Rhea" id="RHEA-COMP:10700"/>
        <dbReference type="ChEBI" id="CHEBI:15377"/>
        <dbReference type="ChEBI" id="CHEBI:15378"/>
        <dbReference type="ChEBI" id="CHEBI:17826"/>
        <dbReference type="ChEBI" id="CHEBI:29950"/>
        <dbReference type="ChEBI" id="CHEBI:50058"/>
        <dbReference type="ChEBI" id="CHEBI:57856"/>
        <dbReference type="ChEBI" id="CHEBI:57925"/>
        <dbReference type="ChEBI" id="CHEBI:59789"/>
        <dbReference type="ChEBI" id="CHEBI:183640"/>
        <dbReference type="EC" id="2.1.1.137"/>
    </reaction>
</comment>
<feature type="domain" description="Methyltransferase" evidence="9">
    <location>
        <begin position="68"/>
        <end position="201"/>
    </location>
</feature>
<comment type="catalytic activity">
    <reaction evidence="7">
        <text>arsenic triglutathione + 2 [thioredoxin]-dithiol + 2 S-adenosyl-L-methionine + H2O = dimethylarsinous acid + 2 [thioredoxin]-disulfide + 3 glutathione + 2 S-adenosyl-L-homocysteine + 2 H(+)</text>
        <dbReference type="Rhea" id="RHEA:69464"/>
        <dbReference type="Rhea" id="RHEA-COMP:10698"/>
        <dbReference type="Rhea" id="RHEA-COMP:10700"/>
        <dbReference type="ChEBI" id="CHEBI:15377"/>
        <dbReference type="ChEBI" id="CHEBI:15378"/>
        <dbReference type="ChEBI" id="CHEBI:23808"/>
        <dbReference type="ChEBI" id="CHEBI:29950"/>
        <dbReference type="ChEBI" id="CHEBI:50058"/>
        <dbReference type="ChEBI" id="CHEBI:57856"/>
        <dbReference type="ChEBI" id="CHEBI:57925"/>
        <dbReference type="ChEBI" id="CHEBI:59789"/>
        <dbReference type="ChEBI" id="CHEBI:183640"/>
        <dbReference type="EC" id="2.1.1.137"/>
    </reaction>
</comment>
<protein>
    <recommendedName>
        <fullName evidence="5">Arsenite methyltransferase</fullName>
        <ecNumber evidence="4">2.1.1.137</ecNumber>
    </recommendedName>
</protein>
<dbReference type="Proteomes" id="UP000671879">
    <property type="component" value="Chromosome"/>
</dbReference>
<evidence type="ECO:0000256" key="2">
    <source>
        <dbReference type="ARBA" id="ARBA00022691"/>
    </source>
</evidence>
<organism evidence="10 11">
    <name type="scientific">Aminithiophilus ramosus</name>
    <dbReference type="NCBI Taxonomy" id="3029084"/>
    <lineage>
        <taxon>Bacteria</taxon>
        <taxon>Thermotogati</taxon>
        <taxon>Synergistota</taxon>
        <taxon>Synergistia</taxon>
        <taxon>Synergistales</taxon>
        <taxon>Aminithiophilaceae</taxon>
        <taxon>Aminithiophilus</taxon>
    </lineage>
</organism>
<sequence length="263" mass="28357">MSDIREEVRRKYTDAIRRQSASCCCGKDCGSDPVTEGNYDRQELAERLDGLEIPSFGCGNPTALAAIEEGETVLDLGSGAGLDVFLASLQVGPSGHVYGLDMTEAMLEEAEKNRRRAGMENVSFIRGEMEAIPLPDGSVDRVLSNCVVNLSPDKDQVLREIFRVLRRGGRMALSDIVLLRPLPPSVQASVAAWTGCIAGALPVDVFRAKIDAVPFDDVTITLTKIYAFSDDEAAELFPDLSEEDRRLASGTVASAFISAVKGL</sequence>
<dbReference type="AlphaFoldDB" id="A0A9Q7ADQ3"/>
<dbReference type="CDD" id="cd02440">
    <property type="entry name" value="AdoMet_MTases"/>
    <property type="match status" value="1"/>
</dbReference>
<dbReference type="Gene3D" id="3.40.50.150">
    <property type="entry name" value="Vaccinia Virus protein VP39"/>
    <property type="match status" value="1"/>
</dbReference>
<dbReference type="GO" id="GO:0030791">
    <property type="term" value="F:arsenite methyltransferase activity"/>
    <property type="evidence" value="ECO:0007669"/>
    <property type="project" value="UniProtKB-EC"/>
</dbReference>
<dbReference type="PANTHER" id="PTHR43675">
    <property type="entry name" value="ARSENITE METHYLTRANSFERASE"/>
    <property type="match status" value="1"/>
</dbReference>
<keyword evidence="11" id="KW-1185">Reference proteome</keyword>
<proteinExistence type="inferred from homology"/>
<dbReference type="NCBIfam" id="NF008823">
    <property type="entry name" value="PRK11873.1"/>
    <property type="match status" value="1"/>
</dbReference>
<gene>
    <name evidence="10" type="primary">arsM</name>
    <name evidence="10" type="ORF">KAR29_00545</name>
</gene>
<evidence type="ECO:0000256" key="1">
    <source>
        <dbReference type="ARBA" id="ARBA00022679"/>
    </source>
</evidence>
<dbReference type="RefSeq" id="WP_274373710.1">
    <property type="nucleotide sequence ID" value="NZ_CP072943.1"/>
</dbReference>
<accession>A0A9Q7ADQ3</accession>
<dbReference type="Pfam" id="PF13847">
    <property type="entry name" value="Methyltransf_31"/>
    <property type="match status" value="1"/>
</dbReference>
<reference evidence="11" key="1">
    <citation type="submission" date="2021-04" db="EMBL/GenBank/DDBJ databases">
        <title>A novel Synergistetes isolate from a pyrite-forming mixed culture.</title>
        <authorList>
            <person name="Bunk B."/>
            <person name="Sproer C."/>
            <person name="Spring S."/>
            <person name="Pester M."/>
        </authorList>
    </citation>
    <scope>NUCLEOTIDE SEQUENCE [LARGE SCALE GENOMIC DNA]</scope>
    <source>
        <strain evidence="11">J.5.4.2-T.3.5.2</strain>
    </source>
</reference>
<evidence type="ECO:0000313" key="10">
    <source>
        <dbReference type="EMBL" id="QTX32474.1"/>
    </source>
</evidence>
<evidence type="ECO:0000313" key="11">
    <source>
        <dbReference type="Proteomes" id="UP000671879"/>
    </source>
</evidence>
<evidence type="ECO:0000256" key="8">
    <source>
        <dbReference type="ARBA" id="ARBA00048428"/>
    </source>
</evidence>
<name>A0A9Q7ADQ3_9BACT</name>
<evidence type="ECO:0000256" key="4">
    <source>
        <dbReference type="ARBA" id="ARBA00034521"/>
    </source>
</evidence>
<dbReference type="EC" id="2.1.1.137" evidence="4"/>
<dbReference type="InterPro" id="IPR029063">
    <property type="entry name" value="SAM-dependent_MTases_sf"/>
</dbReference>
<evidence type="ECO:0000256" key="3">
    <source>
        <dbReference type="ARBA" id="ARBA00034487"/>
    </source>
</evidence>
<evidence type="ECO:0000256" key="6">
    <source>
        <dbReference type="ARBA" id="ARBA00047941"/>
    </source>
</evidence>
<keyword evidence="10" id="KW-0489">Methyltransferase</keyword>
<dbReference type="PANTHER" id="PTHR43675:SF8">
    <property type="entry name" value="ARSENITE METHYLTRANSFERASE"/>
    <property type="match status" value="1"/>
</dbReference>
<dbReference type="EMBL" id="CP072943">
    <property type="protein sequence ID" value="QTX32474.1"/>
    <property type="molecule type" value="Genomic_DNA"/>
</dbReference>
<keyword evidence="2" id="KW-0949">S-adenosyl-L-methionine</keyword>
<dbReference type="InterPro" id="IPR025714">
    <property type="entry name" value="Methyltranfer_dom"/>
</dbReference>
<comment type="similarity">
    <text evidence="3">Belongs to the methyltransferase superfamily. Arsenite methyltransferase family.</text>
</comment>
<dbReference type="InterPro" id="IPR026669">
    <property type="entry name" value="Arsenite_MeTrfase-like"/>
</dbReference>
<dbReference type="SUPFAM" id="SSF53335">
    <property type="entry name" value="S-adenosyl-L-methionine-dependent methyltransferases"/>
    <property type="match status" value="1"/>
</dbReference>
<evidence type="ECO:0000259" key="9">
    <source>
        <dbReference type="Pfam" id="PF13847"/>
    </source>
</evidence>